<protein>
    <submittedName>
        <fullName evidence="1">Uncharacterized protein</fullName>
    </submittedName>
</protein>
<evidence type="ECO:0000313" key="2">
    <source>
        <dbReference type="Proteomes" id="UP000799753"/>
    </source>
</evidence>
<dbReference type="Proteomes" id="UP000799753">
    <property type="component" value="Unassembled WGS sequence"/>
</dbReference>
<dbReference type="EMBL" id="MU006804">
    <property type="protein sequence ID" value="KAF2635705.1"/>
    <property type="molecule type" value="Genomic_DNA"/>
</dbReference>
<evidence type="ECO:0000313" key="1">
    <source>
        <dbReference type="EMBL" id="KAF2635705.1"/>
    </source>
</evidence>
<dbReference type="AlphaFoldDB" id="A0A6A6RKK7"/>
<organism evidence="1 2">
    <name type="scientific">Massarina eburnea CBS 473.64</name>
    <dbReference type="NCBI Taxonomy" id="1395130"/>
    <lineage>
        <taxon>Eukaryota</taxon>
        <taxon>Fungi</taxon>
        <taxon>Dikarya</taxon>
        <taxon>Ascomycota</taxon>
        <taxon>Pezizomycotina</taxon>
        <taxon>Dothideomycetes</taxon>
        <taxon>Pleosporomycetidae</taxon>
        <taxon>Pleosporales</taxon>
        <taxon>Massarineae</taxon>
        <taxon>Massarinaceae</taxon>
        <taxon>Massarina</taxon>
    </lineage>
</organism>
<reference evidence="1" key="1">
    <citation type="journal article" date="2020" name="Stud. Mycol.">
        <title>101 Dothideomycetes genomes: a test case for predicting lifestyles and emergence of pathogens.</title>
        <authorList>
            <person name="Haridas S."/>
            <person name="Albert R."/>
            <person name="Binder M."/>
            <person name="Bloem J."/>
            <person name="Labutti K."/>
            <person name="Salamov A."/>
            <person name="Andreopoulos B."/>
            <person name="Baker S."/>
            <person name="Barry K."/>
            <person name="Bills G."/>
            <person name="Bluhm B."/>
            <person name="Cannon C."/>
            <person name="Castanera R."/>
            <person name="Culley D."/>
            <person name="Daum C."/>
            <person name="Ezra D."/>
            <person name="Gonzalez J."/>
            <person name="Henrissat B."/>
            <person name="Kuo A."/>
            <person name="Liang C."/>
            <person name="Lipzen A."/>
            <person name="Lutzoni F."/>
            <person name="Magnuson J."/>
            <person name="Mondo S."/>
            <person name="Nolan M."/>
            <person name="Ohm R."/>
            <person name="Pangilinan J."/>
            <person name="Park H.-J."/>
            <person name="Ramirez L."/>
            <person name="Alfaro M."/>
            <person name="Sun H."/>
            <person name="Tritt A."/>
            <person name="Yoshinaga Y."/>
            <person name="Zwiers L.-H."/>
            <person name="Turgeon B."/>
            <person name="Goodwin S."/>
            <person name="Spatafora J."/>
            <person name="Crous P."/>
            <person name="Grigoriev I."/>
        </authorList>
    </citation>
    <scope>NUCLEOTIDE SEQUENCE</scope>
    <source>
        <strain evidence="1">CBS 473.64</strain>
    </source>
</reference>
<name>A0A6A6RKK7_9PLEO</name>
<sequence>MEPDTKLSTPVRRLTTLPEELILGILEPLKGDKETLRNDSLVSKQLHRLANPILYQVVDIKLGSEDHGTQLIRNILDNDQLATQITDISIFARANEVQPRRSYLSTSPSIFRDMNRWRNTVKHLEGVAGQADDEDVKAFESIDGAYGSWGVNGALIGLVLLHLNPKVRTVAFHMEEKDCSSRHKSEILSSMFGVPSGSRSLPQAHFLWPRLHQWARHVRHLKILGQNLPLLSLGFDNLHTLEVDLNSLWDDDDPDNTPLLDDDHTSNILVTCSQPTCHPKVRTLYLKSDWSALSSFPTGGYTISPFLQNIDLPALKVVDITLSFSPINNDEYMRGEF</sequence>
<gene>
    <name evidence="1" type="ORF">P280DRAFT_522825</name>
</gene>
<accession>A0A6A6RKK7</accession>
<keyword evidence="2" id="KW-1185">Reference proteome</keyword>
<proteinExistence type="predicted"/>